<evidence type="ECO:0000256" key="6">
    <source>
        <dbReference type="ARBA" id="ARBA00022801"/>
    </source>
</evidence>
<evidence type="ECO:0000256" key="1">
    <source>
        <dbReference type="ARBA" id="ARBA00003923"/>
    </source>
</evidence>
<comment type="subunit">
    <text evidence="3 8">Monomer.</text>
</comment>
<reference evidence="10 11" key="1">
    <citation type="journal article" date="2023" name="Nucleic Acids Res.">
        <title>The hologenome of Daphnia magna reveals possible DNA methylation and microbiome-mediated evolution of the host genome.</title>
        <authorList>
            <person name="Chaturvedi A."/>
            <person name="Li X."/>
            <person name="Dhandapani V."/>
            <person name="Marshall H."/>
            <person name="Kissane S."/>
            <person name="Cuenca-Cambronero M."/>
            <person name="Asole G."/>
            <person name="Calvet F."/>
            <person name="Ruiz-Romero M."/>
            <person name="Marangio P."/>
            <person name="Guigo R."/>
            <person name="Rago D."/>
            <person name="Mirbahai L."/>
            <person name="Eastwood N."/>
            <person name="Colbourne J.K."/>
            <person name="Zhou J."/>
            <person name="Mallon E."/>
            <person name="Orsini L."/>
        </authorList>
    </citation>
    <scope>NUCLEOTIDE SEQUENCE [LARGE SCALE GENOMIC DNA]</scope>
    <source>
        <strain evidence="10">LRV0_1</strain>
    </source>
</reference>
<keyword evidence="11" id="KW-1185">Reference proteome</keyword>
<evidence type="ECO:0000256" key="2">
    <source>
        <dbReference type="ARBA" id="ARBA00008985"/>
    </source>
</evidence>
<dbReference type="InterPro" id="IPR023128">
    <property type="entry name" value="Prot_N_Gln_amidohydro_ab_roll"/>
</dbReference>
<evidence type="ECO:0000313" key="10">
    <source>
        <dbReference type="EMBL" id="KAK4029971.1"/>
    </source>
</evidence>
<evidence type="ECO:0000256" key="7">
    <source>
        <dbReference type="ARBA" id="ARBA00048768"/>
    </source>
</evidence>
<dbReference type="EMBL" id="JAOYFB010000039">
    <property type="protein sequence ID" value="KAK4029971.1"/>
    <property type="molecule type" value="Genomic_DNA"/>
</dbReference>
<comment type="caution">
    <text evidence="10">The sequence shown here is derived from an EMBL/GenBank/DDBJ whole genome shotgun (WGS) entry which is preliminary data.</text>
</comment>
<evidence type="ECO:0000256" key="8">
    <source>
        <dbReference type="RuleBase" id="RU367082"/>
    </source>
</evidence>
<keyword evidence="6 8" id="KW-0378">Hydrolase</keyword>
<evidence type="ECO:0000256" key="4">
    <source>
        <dbReference type="ARBA" id="ARBA00012718"/>
    </source>
</evidence>
<gene>
    <name evidence="10" type="ORF">OUZ56_022927</name>
</gene>
<dbReference type="EC" id="3.5.1.122" evidence="4 8"/>
<proteinExistence type="inferred from homology"/>
<evidence type="ECO:0000256" key="5">
    <source>
        <dbReference type="ARBA" id="ARBA00021247"/>
    </source>
</evidence>
<accession>A0ABR0AXW7</accession>
<evidence type="ECO:0000313" key="11">
    <source>
        <dbReference type="Proteomes" id="UP001234178"/>
    </source>
</evidence>
<organism evidence="10 11">
    <name type="scientific">Daphnia magna</name>
    <dbReference type="NCBI Taxonomy" id="35525"/>
    <lineage>
        <taxon>Eukaryota</taxon>
        <taxon>Metazoa</taxon>
        <taxon>Ecdysozoa</taxon>
        <taxon>Arthropoda</taxon>
        <taxon>Crustacea</taxon>
        <taxon>Branchiopoda</taxon>
        <taxon>Diplostraca</taxon>
        <taxon>Cladocera</taxon>
        <taxon>Anomopoda</taxon>
        <taxon>Daphniidae</taxon>
        <taxon>Daphnia</taxon>
    </lineage>
</organism>
<dbReference type="InterPro" id="IPR037132">
    <property type="entry name" value="N_Gln_amidohydro_ab_roll_sf"/>
</dbReference>
<dbReference type="Gene3D" id="3.10.620.10">
    <property type="entry name" value="Protein N-terminal glutamine amidohydrolase, alpha beta roll"/>
    <property type="match status" value="1"/>
</dbReference>
<evidence type="ECO:0000259" key="9">
    <source>
        <dbReference type="Pfam" id="PF09764"/>
    </source>
</evidence>
<dbReference type="PANTHER" id="PTHR13035:SF0">
    <property type="entry name" value="PROTEIN N-TERMINAL GLUTAMINE AMIDOHYDROLASE"/>
    <property type="match status" value="1"/>
</dbReference>
<evidence type="ECO:0000256" key="3">
    <source>
        <dbReference type="ARBA" id="ARBA00011245"/>
    </source>
</evidence>
<dbReference type="InterPro" id="IPR039733">
    <property type="entry name" value="NTAQ1"/>
</dbReference>
<comment type="function">
    <text evidence="1 8">Mediates the side-chain deamidation of N-terminal glutamine residues to glutamate, an important step in N-end rule pathway of protein degradation. Conversion of the resulting N-terminal glutamine to glutamate renders the protein susceptible to arginylation, polyubiquitination and degradation as specified by the N-end rule. Does not act on substrates with internal or C-terminal glutamine and does not act on non-glutamine residues in any position.</text>
</comment>
<comment type="similarity">
    <text evidence="2 8">Belongs to the NTAQ1 family.</text>
</comment>
<dbReference type="Proteomes" id="UP001234178">
    <property type="component" value="Unassembled WGS sequence"/>
</dbReference>
<comment type="catalytic activity">
    <reaction evidence="7 8">
        <text>N-terminal L-glutaminyl-[protein] + H2O = N-terminal L-glutamyl-[protein] + NH4(+)</text>
        <dbReference type="Rhea" id="RHEA:50680"/>
        <dbReference type="Rhea" id="RHEA-COMP:12668"/>
        <dbReference type="Rhea" id="RHEA-COMP:12777"/>
        <dbReference type="ChEBI" id="CHEBI:15377"/>
        <dbReference type="ChEBI" id="CHEBI:28938"/>
        <dbReference type="ChEBI" id="CHEBI:64721"/>
        <dbReference type="ChEBI" id="CHEBI:64722"/>
        <dbReference type="EC" id="3.5.1.122"/>
    </reaction>
</comment>
<dbReference type="PANTHER" id="PTHR13035">
    <property type="entry name" value="PROTEIN N-TERMINAL GLUTAMINE AMIDOHYDROLASE"/>
    <property type="match status" value="1"/>
</dbReference>
<feature type="domain" description="Protein N-terminal glutamine amidohydrolase alpha beta roll" evidence="9">
    <location>
        <begin position="12"/>
        <end position="190"/>
    </location>
</feature>
<name>A0ABR0AXW7_9CRUS</name>
<dbReference type="Pfam" id="PF09764">
    <property type="entry name" value="Nt_Gln_amidase"/>
    <property type="match status" value="1"/>
</dbReference>
<protein>
    <recommendedName>
        <fullName evidence="5 8">Protein N-terminal glutamine amidohydrolase</fullName>
        <ecNumber evidence="4 8">3.5.1.122</ecNumber>
    </recommendedName>
    <alternativeName>
        <fullName evidence="8">Protein NH2-terminal glutamine deamidase</fullName>
    </alternativeName>
</protein>
<sequence length="192" mass="22579">MSLRIIREECTYTNCYCEENVWHICNYVRENHPLLLHECYAVFISNENQTVPLWSQKTSNNHQGLVIWDYHVIFIHYGNKKCDVYDLDTKLAFPCSFDEYRAKALGSDETLQTQFHRSFRVIPADQYLASFASDRTHMIKDGKWLKSPPVYPPIFNATSRNNLYAFINMINNSDQEVPGQVLNHENFVLRFS</sequence>